<keyword evidence="2" id="KW-1185">Reference proteome</keyword>
<protein>
    <submittedName>
        <fullName evidence="1">Uncharacterized protein</fullName>
    </submittedName>
</protein>
<dbReference type="InParanoid" id="A0A067QL98"/>
<dbReference type="EMBL" id="KK853188">
    <property type="protein sequence ID" value="KDR10054.1"/>
    <property type="molecule type" value="Genomic_DNA"/>
</dbReference>
<gene>
    <name evidence="1" type="ORF">L798_00280</name>
</gene>
<proteinExistence type="predicted"/>
<name>A0A067QL98_ZOONE</name>
<sequence length="134" mass="14770">MKDKVLIVIRKLTVSWYLQNVTAALSLTTVTTASTLEVQDKGCDWFWQQQNSLKCSNIRRKSGKQVLLFASGTSLYSCGDGEAVQYDSVSPDEGCKYSHSVLLLGLIDCLQVRPIKQSLECAMSASSCQLLLTL</sequence>
<dbReference type="AlphaFoldDB" id="A0A067QL98"/>
<reference evidence="1 2" key="1">
    <citation type="journal article" date="2014" name="Nat. Commun.">
        <title>Molecular traces of alternative social organization in a termite genome.</title>
        <authorList>
            <person name="Terrapon N."/>
            <person name="Li C."/>
            <person name="Robertson H.M."/>
            <person name="Ji L."/>
            <person name="Meng X."/>
            <person name="Booth W."/>
            <person name="Chen Z."/>
            <person name="Childers C.P."/>
            <person name="Glastad K.M."/>
            <person name="Gokhale K."/>
            <person name="Gowin J."/>
            <person name="Gronenberg W."/>
            <person name="Hermansen R.A."/>
            <person name="Hu H."/>
            <person name="Hunt B.G."/>
            <person name="Huylmans A.K."/>
            <person name="Khalil S.M."/>
            <person name="Mitchell R.D."/>
            <person name="Munoz-Torres M.C."/>
            <person name="Mustard J.A."/>
            <person name="Pan H."/>
            <person name="Reese J.T."/>
            <person name="Scharf M.E."/>
            <person name="Sun F."/>
            <person name="Vogel H."/>
            <person name="Xiao J."/>
            <person name="Yang W."/>
            <person name="Yang Z."/>
            <person name="Yang Z."/>
            <person name="Zhou J."/>
            <person name="Zhu J."/>
            <person name="Brent C.S."/>
            <person name="Elsik C.G."/>
            <person name="Goodisman M.A."/>
            <person name="Liberles D.A."/>
            <person name="Roe R.M."/>
            <person name="Vargo E.L."/>
            <person name="Vilcinskas A."/>
            <person name="Wang J."/>
            <person name="Bornberg-Bauer E."/>
            <person name="Korb J."/>
            <person name="Zhang G."/>
            <person name="Liebig J."/>
        </authorList>
    </citation>
    <scope>NUCLEOTIDE SEQUENCE [LARGE SCALE GENOMIC DNA]</scope>
    <source>
        <tissue evidence="1">Whole organism</tissue>
    </source>
</reference>
<accession>A0A067QL98</accession>
<organism evidence="1 2">
    <name type="scientific">Zootermopsis nevadensis</name>
    <name type="common">Dampwood termite</name>
    <dbReference type="NCBI Taxonomy" id="136037"/>
    <lineage>
        <taxon>Eukaryota</taxon>
        <taxon>Metazoa</taxon>
        <taxon>Ecdysozoa</taxon>
        <taxon>Arthropoda</taxon>
        <taxon>Hexapoda</taxon>
        <taxon>Insecta</taxon>
        <taxon>Pterygota</taxon>
        <taxon>Neoptera</taxon>
        <taxon>Polyneoptera</taxon>
        <taxon>Dictyoptera</taxon>
        <taxon>Blattodea</taxon>
        <taxon>Blattoidea</taxon>
        <taxon>Termitoidae</taxon>
        <taxon>Termopsidae</taxon>
        <taxon>Zootermopsis</taxon>
    </lineage>
</organism>
<dbReference type="Proteomes" id="UP000027135">
    <property type="component" value="Unassembled WGS sequence"/>
</dbReference>
<evidence type="ECO:0000313" key="1">
    <source>
        <dbReference type="EMBL" id="KDR10054.1"/>
    </source>
</evidence>
<evidence type="ECO:0000313" key="2">
    <source>
        <dbReference type="Proteomes" id="UP000027135"/>
    </source>
</evidence>